<dbReference type="Gene3D" id="3.30.160.240">
    <property type="entry name" value="Rv1738"/>
    <property type="match status" value="1"/>
</dbReference>
<gene>
    <name evidence="1" type="ORF">BST29_14290</name>
</gene>
<sequence>MVTLAIDEHHGRTYAKAELQWGSSHLAGLGVAYRHPSDSLAPKAGEELATARALSDLADQVTALNRPKN</sequence>
<dbReference type="Proteomes" id="UP000243140">
    <property type="component" value="Unassembled WGS sequence"/>
</dbReference>
<dbReference type="SUPFAM" id="SSF143212">
    <property type="entry name" value="Rv2632c-like"/>
    <property type="match status" value="1"/>
</dbReference>
<reference evidence="1 2" key="1">
    <citation type="submission" date="2017-02" db="EMBL/GenBank/DDBJ databases">
        <title>The new phylogeny of genus Mycobacterium.</title>
        <authorList>
            <person name="Tortoli E."/>
            <person name="Trovato A."/>
            <person name="Cirillo D.M."/>
        </authorList>
    </citation>
    <scope>NUCLEOTIDE SEQUENCE [LARGE SCALE GENOMIC DNA]</scope>
    <source>
        <strain evidence="1 2">IP1130001</strain>
    </source>
</reference>
<dbReference type="EMBL" id="MVHV01000013">
    <property type="protein sequence ID" value="ORA81440.1"/>
    <property type="molecule type" value="Genomic_DNA"/>
</dbReference>
<dbReference type="InterPro" id="IPR038070">
    <property type="entry name" value="Rv2632c-like_sf"/>
</dbReference>
<accession>A0ABX3SRY5</accession>
<keyword evidence="2" id="KW-1185">Reference proteome</keyword>
<proteinExistence type="predicted"/>
<name>A0ABX3SRY5_MYCMA</name>
<dbReference type="Pfam" id="PF08962">
    <property type="entry name" value="Rv2632c-like"/>
    <property type="match status" value="1"/>
</dbReference>
<dbReference type="RefSeq" id="WP_369677246.1">
    <property type="nucleotide sequence ID" value="NZ_MOWS01000077.1"/>
</dbReference>
<dbReference type="InterPro" id="IPR015057">
    <property type="entry name" value="Rv2632c-like"/>
</dbReference>
<evidence type="ECO:0000313" key="2">
    <source>
        <dbReference type="Proteomes" id="UP000243140"/>
    </source>
</evidence>
<protein>
    <submittedName>
        <fullName evidence="1">Uncharacterized protein</fullName>
    </submittedName>
</protein>
<organism evidence="1 2">
    <name type="scientific">Mycobacterium malmoense</name>
    <dbReference type="NCBI Taxonomy" id="1780"/>
    <lineage>
        <taxon>Bacteria</taxon>
        <taxon>Bacillati</taxon>
        <taxon>Actinomycetota</taxon>
        <taxon>Actinomycetes</taxon>
        <taxon>Mycobacteriales</taxon>
        <taxon>Mycobacteriaceae</taxon>
        <taxon>Mycobacterium</taxon>
    </lineage>
</organism>
<comment type="caution">
    <text evidence="1">The sequence shown here is derived from an EMBL/GenBank/DDBJ whole genome shotgun (WGS) entry which is preliminary data.</text>
</comment>
<evidence type="ECO:0000313" key="1">
    <source>
        <dbReference type="EMBL" id="ORA81440.1"/>
    </source>
</evidence>